<dbReference type="Pfam" id="PF14373">
    <property type="entry name" value="Imm_superinfect"/>
    <property type="match status" value="1"/>
</dbReference>
<feature type="transmembrane region" description="Helical" evidence="2">
    <location>
        <begin position="9"/>
        <end position="32"/>
    </location>
</feature>
<dbReference type="Proteomes" id="UP001596972">
    <property type="component" value="Unassembled WGS sequence"/>
</dbReference>
<organism evidence="3 4">
    <name type="scientific">Actinomadura sediminis</name>
    <dbReference type="NCBI Taxonomy" id="1038904"/>
    <lineage>
        <taxon>Bacteria</taxon>
        <taxon>Bacillati</taxon>
        <taxon>Actinomycetota</taxon>
        <taxon>Actinomycetes</taxon>
        <taxon>Streptosporangiales</taxon>
        <taxon>Thermomonosporaceae</taxon>
        <taxon>Actinomadura</taxon>
    </lineage>
</organism>
<keyword evidence="2" id="KW-1133">Transmembrane helix</keyword>
<protein>
    <submittedName>
        <fullName evidence="3">Superinfection immunity protein</fullName>
    </submittedName>
</protein>
<gene>
    <name evidence="3" type="ORF">ACFQ11_06925</name>
</gene>
<comment type="caution">
    <text evidence="3">The sequence shown here is derived from an EMBL/GenBank/DDBJ whole genome shotgun (WGS) entry which is preliminary data.</text>
</comment>
<name>A0ABW3EKU1_9ACTN</name>
<reference evidence="4" key="1">
    <citation type="journal article" date="2019" name="Int. J. Syst. Evol. Microbiol.">
        <title>The Global Catalogue of Microorganisms (GCM) 10K type strain sequencing project: providing services to taxonomists for standard genome sequencing and annotation.</title>
        <authorList>
            <consortium name="The Broad Institute Genomics Platform"/>
            <consortium name="The Broad Institute Genome Sequencing Center for Infectious Disease"/>
            <person name="Wu L."/>
            <person name="Ma J."/>
        </authorList>
    </citation>
    <scope>NUCLEOTIDE SEQUENCE [LARGE SCALE GENOMIC DNA]</scope>
    <source>
        <strain evidence="4">JCM 31202</strain>
    </source>
</reference>
<keyword evidence="2" id="KW-0472">Membrane</keyword>
<keyword evidence="4" id="KW-1185">Reference proteome</keyword>
<proteinExistence type="predicted"/>
<evidence type="ECO:0000256" key="2">
    <source>
        <dbReference type="SAM" id="Phobius"/>
    </source>
</evidence>
<evidence type="ECO:0000256" key="1">
    <source>
        <dbReference type="SAM" id="MobiDB-lite"/>
    </source>
</evidence>
<dbReference type="InterPro" id="IPR016410">
    <property type="entry name" value="Phage_imm"/>
</dbReference>
<evidence type="ECO:0000313" key="3">
    <source>
        <dbReference type="EMBL" id="MFD0900120.1"/>
    </source>
</evidence>
<dbReference type="EMBL" id="JBHTJA010000008">
    <property type="protein sequence ID" value="MFD0900120.1"/>
    <property type="molecule type" value="Genomic_DNA"/>
</dbReference>
<keyword evidence="2" id="KW-0812">Transmembrane</keyword>
<dbReference type="RefSeq" id="WP_378297047.1">
    <property type="nucleotide sequence ID" value="NZ_JBHTJA010000008.1"/>
</dbReference>
<evidence type="ECO:0000313" key="4">
    <source>
        <dbReference type="Proteomes" id="UP001596972"/>
    </source>
</evidence>
<feature type="region of interest" description="Disordered" evidence="1">
    <location>
        <begin position="68"/>
        <end position="97"/>
    </location>
</feature>
<accession>A0ABW3EKU1</accession>
<feature type="transmembrane region" description="Helical" evidence="2">
    <location>
        <begin position="38"/>
        <end position="63"/>
    </location>
</feature>
<sequence>MISQIPSDWIFGLGLITVLVVLAVLPTFIALARGADDLAYIVLLNVLFCATVIGWPIALYFAIRWPRRSPQPSRRSTGELPSPAVAAGRRLRPFKRP</sequence>